<dbReference type="InterPro" id="IPR034754">
    <property type="entry name" value="GEMIN8"/>
</dbReference>
<evidence type="ECO:0000313" key="2">
    <source>
        <dbReference type="Proteomes" id="UP000322000"/>
    </source>
</evidence>
<dbReference type="Proteomes" id="UP000322000">
    <property type="component" value="Chromosome 9"/>
</dbReference>
<feature type="compositionally biased region" description="Basic residues" evidence="1">
    <location>
        <begin position="20"/>
        <end position="34"/>
    </location>
</feature>
<feature type="region of interest" description="Disordered" evidence="1">
    <location>
        <begin position="106"/>
        <end position="144"/>
    </location>
</feature>
<dbReference type="GeneID" id="113497572"/>
<feature type="region of interest" description="Disordered" evidence="1">
    <location>
        <begin position="1"/>
        <end position="50"/>
    </location>
</feature>
<dbReference type="Pfam" id="PF15348">
    <property type="entry name" value="GEMIN8"/>
    <property type="match status" value="1"/>
</dbReference>
<dbReference type="PANTHER" id="PTHR16238">
    <property type="entry name" value="GEM-ASSOCIATED PROTEIN 8"/>
    <property type="match status" value="1"/>
</dbReference>
<dbReference type="AlphaFoldDB" id="A0A7E5VXF8"/>
<name>A0A7E5VXF8_TRINI</name>
<dbReference type="GO" id="GO:0000387">
    <property type="term" value="P:spliceosomal snRNP assembly"/>
    <property type="evidence" value="ECO:0007669"/>
    <property type="project" value="InterPro"/>
</dbReference>
<dbReference type="PANTHER" id="PTHR16238:SF7">
    <property type="entry name" value="GEM-ASSOCIATED PROTEIN 8"/>
    <property type="match status" value="1"/>
</dbReference>
<dbReference type="InParanoid" id="A0A7E5VXF8"/>
<sequence>MFPKTPDNHQNNSTVSQNNSRRKRQKKSKRKNKQKGQGVKRDLIKKKNVRSPPITMSSWAENFTFAATWQLKHQVAYWKSKAIALEYENKLLHDIIRENCGNLLSREDNTPISCSDNEETEELASNESENELEQEETQEVDEEGDFEVSEEFIQFLRENKKFRDDAKREREKLKAEQNVEDKNIKDMEALPVADAENPHDKLQRLYGDGSDRIAALESSLRSQFISFCDREKPMYWPNIPFNFNFG</sequence>
<dbReference type="KEGG" id="tnl:113497572"/>
<evidence type="ECO:0000256" key="1">
    <source>
        <dbReference type="SAM" id="MobiDB-lite"/>
    </source>
</evidence>
<dbReference type="OrthoDB" id="5989213at2759"/>
<gene>
    <name evidence="3" type="primary">LOC113497572</name>
</gene>
<dbReference type="GO" id="GO:0032797">
    <property type="term" value="C:SMN complex"/>
    <property type="evidence" value="ECO:0007669"/>
    <property type="project" value="InterPro"/>
</dbReference>
<accession>A0A7E5VXF8</accession>
<feature type="compositionally biased region" description="Acidic residues" evidence="1">
    <location>
        <begin position="116"/>
        <end position="144"/>
    </location>
</feature>
<reference evidence="3" key="1">
    <citation type="submission" date="2025-08" db="UniProtKB">
        <authorList>
            <consortium name="RefSeq"/>
        </authorList>
    </citation>
    <scope>IDENTIFICATION</scope>
</reference>
<organism evidence="2 3">
    <name type="scientific">Trichoplusia ni</name>
    <name type="common">Cabbage looper</name>
    <dbReference type="NCBI Taxonomy" id="7111"/>
    <lineage>
        <taxon>Eukaryota</taxon>
        <taxon>Metazoa</taxon>
        <taxon>Ecdysozoa</taxon>
        <taxon>Arthropoda</taxon>
        <taxon>Hexapoda</taxon>
        <taxon>Insecta</taxon>
        <taxon>Pterygota</taxon>
        <taxon>Neoptera</taxon>
        <taxon>Endopterygota</taxon>
        <taxon>Lepidoptera</taxon>
        <taxon>Glossata</taxon>
        <taxon>Ditrysia</taxon>
        <taxon>Noctuoidea</taxon>
        <taxon>Noctuidae</taxon>
        <taxon>Plusiinae</taxon>
        <taxon>Trichoplusia</taxon>
    </lineage>
</organism>
<proteinExistence type="predicted"/>
<protein>
    <submittedName>
        <fullName evidence="3">Gem-associated protein 8-like</fullName>
    </submittedName>
</protein>
<evidence type="ECO:0000313" key="3">
    <source>
        <dbReference type="RefSeq" id="XP_026732962.1"/>
    </source>
</evidence>
<dbReference type="RefSeq" id="XP_026732962.1">
    <property type="nucleotide sequence ID" value="XM_026877161.1"/>
</dbReference>
<keyword evidence="2" id="KW-1185">Reference proteome</keyword>